<dbReference type="EMBL" id="CACVBS010000070">
    <property type="protein sequence ID" value="CAA7268814.1"/>
    <property type="molecule type" value="Genomic_DNA"/>
</dbReference>
<evidence type="ECO:0000256" key="13">
    <source>
        <dbReference type="PIRSR" id="PIRSR602401-1"/>
    </source>
</evidence>
<dbReference type="Pfam" id="PF00067">
    <property type="entry name" value="p450"/>
    <property type="match status" value="1"/>
</dbReference>
<proteinExistence type="inferred from homology"/>
<feature type="binding site" description="axial binding residue" evidence="13">
    <location>
        <position position="503"/>
    </location>
    <ligand>
        <name>heme</name>
        <dbReference type="ChEBI" id="CHEBI:30413"/>
    </ligand>
    <ligandPart>
        <name>Fe</name>
        <dbReference type="ChEBI" id="CHEBI:18248"/>
    </ligandPart>
</feature>
<keyword evidence="10 13" id="KW-0408">Iron</keyword>
<sequence length="562" mass="63287">MDSFILQAVALAALIIFLWAIRRRLRRTSFNNLPGPPAKSWIFGSLAQLRDRNAWDFHRQVSETYGEVSRVKGLLGVNGLYVYDPKALNHVLVKEQEIYEETEGFIQSNLLAFGGGFFASVGERHRLHRKMLNPVFSIAHMREMVPIFYEIAHKLQNTLMSMTSTGPREVNQLLLYFDAEPHLRQIDILAWNTRLALELIGQTGLGYSFDTLEEGATPHPYGVASKFFMPLTSGFSIIVRDIMAPLVVRYGSPRIGRFLASWVPWKKLHQFRDVMDTLNGTALEILEEKKKAIHAGDEVLKTQVGRGKDIMSILLKSNMNALDADRLTDDELTGQISSLTFAATDTTSSALSRILYLLSVNKDCQDRAREEIKVAKEDNGGQDIDYDTLVSLPFLDAVCRETLRLYPPLPFLQRTTRADTVLPLATPVKGINGEDIRELPLPTGTPVFVSVISSNTNPRLWGPDSYKWRPERWLTPLPESLINARIPGVYSHLLMFIGGGRSCIGFKFSQLEMKVALALLLEKLEFTPSNKHTVWQMSAVALPHPDFESIQPRLPIVISRAD</sequence>
<dbReference type="InterPro" id="IPR050121">
    <property type="entry name" value="Cytochrome_P450_monoxygenase"/>
</dbReference>
<keyword evidence="15" id="KW-1185">Reference proteome</keyword>
<evidence type="ECO:0000256" key="6">
    <source>
        <dbReference type="ARBA" id="ARBA00022692"/>
    </source>
</evidence>
<keyword evidence="11" id="KW-0503">Monooxygenase</keyword>
<protein>
    <recommendedName>
        <fullName evidence="16">Cytochrome P450</fullName>
    </recommendedName>
</protein>
<keyword evidence="12" id="KW-0472">Membrane</keyword>
<dbReference type="GO" id="GO:0016020">
    <property type="term" value="C:membrane"/>
    <property type="evidence" value="ECO:0007669"/>
    <property type="project" value="UniProtKB-SubCell"/>
</dbReference>
<evidence type="ECO:0000256" key="12">
    <source>
        <dbReference type="ARBA" id="ARBA00023136"/>
    </source>
</evidence>
<keyword evidence="6" id="KW-0812">Transmembrane</keyword>
<evidence type="ECO:0000256" key="2">
    <source>
        <dbReference type="ARBA" id="ARBA00004370"/>
    </source>
</evidence>
<comment type="subcellular location">
    <subcellularLocation>
        <location evidence="2">Membrane</location>
    </subcellularLocation>
</comment>
<comment type="cofactor">
    <cofactor evidence="1 13">
        <name>heme</name>
        <dbReference type="ChEBI" id="CHEBI:30413"/>
    </cofactor>
</comment>
<dbReference type="GO" id="GO:0020037">
    <property type="term" value="F:heme binding"/>
    <property type="evidence" value="ECO:0007669"/>
    <property type="project" value="InterPro"/>
</dbReference>
<dbReference type="GO" id="GO:0005506">
    <property type="term" value="F:iron ion binding"/>
    <property type="evidence" value="ECO:0007669"/>
    <property type="project" value="InterPro"/>
</dbReference>
<evidence type="ECO:0000256" key="9">
    <source>
        <dbReference type="ARBA" id="ARBA00023002"/>
    </source>
</evidence>
<gene>
    <name evidence="14" type="ORF">AAE3_LOCUS11058</name>
</gene>
<reference evidence="14 15" key="1">
    <citation type="submission" date="2020-01" db="EMBL/GenBank/DDBJ databases">
        <authorList>
            <person name="Gupta K D."/>
        </authorList>
    </citation>
    <scope>NUCLEOTIDE SEQUENCE [LARGE SCALE GENOMIC DNA]</scope>
</reference>
<evidence type="ECO:0000256" key="10">
    <source>
        <dbReference type="ARBA" id="ARBA00023004"/>
    </source>
</evidence>
<dbReference type="AlphaFoldDB" id="A0A8S0VZL1"/>
<dbReference type="Proteomes" id="UP000467700">
    <property type="component" value="Unassembled WGS sequence"/>
</dbReference>
<evidence type="ECO:0000256" key="11">
    <source>
        <dbReference type="ARBA" id="ARBA00023033"/>
    </source>
</evidence>
<dbReference type="OrthoDB" id="10029320at2759"/>
<evidence type="ECO:0000256" key="7">
    <source>
        <dbReference type="ARBA" id="ARBA00022723"/>
    </source>
</evidence>
<evidence type="ECO:0000256" key="5">
    <source>
        <dbReference type="ARBA" id="ARBA00022617"/>
    </source>
</evidence>
<comment type="caution">
    <text evidence="14">The sequence shown here is derived from an EMBL/GenBank/DDBJ whole genome shotgun (WGS) entry which is preliminary data.</text>
</comment>
<dbReference type="InterPro" id="IPR036396">
    <property type="entry name" value="Cyt_P450_sf"/>
</dbReference>
<accession>A0A8S0VZL1</accession>
<evidence type="ECO:0000256" key="3">
    <source>
        <dbReference type="ARBA" id="ARBA00004721"/>
    </source>
</evidence>
<keyword evidence="9" id="KW-0560">Oxidoreductase</keyword>
<organism evidence="14 15">
    <name type="scientific">Cyclocybe aegerita</name>
    <name type="common">Black poplar mushroom</name>
    <name type="synonym">Agrocybe aegerita</name>
    <dbReference type="NCBI Taxonomy" id="1973307"/>
    <lineage>
        <taxon>Eukaryota</taxon>
        <taxon>Fungi</taxon>
        <taxon>Dikarya</taxon>
        <taxon>Basidiomycota</taxon>
        <taxon>Agaricomycotina</taxon>
        <taxon>Agaricomycetes</taxon>
        <taxon>Agaricomycetidae</taxon>
        <taxon>Agaricales</taxon>
        <taxon>Agaricineae</taxon>
        <taxon>Bolbitiaceae</taxon>
        <taxon>Cyclocybe</taxon>
    </lineage>
</organism>
<dbReference type="PANTHER" id="PTHR24305:SF166">
    <property type="entry name" value="CYTOCHROME P450 12A4, MITOCHONDRIAL-RELATED"/>
    <property type="match status" value="1"/>
</dbReference>
<evidence type="ECO:0000313" key="15">
    <source>
        <dbReference type="Proteomes" id="UP000467700"/>
    </source>
</evidence>
<evidence type="ECO:0008006" key="16">
    <source>
        <dbReference type="Google" id="ProtNLM"/>
    </source>
</evidence>
<dbReference type="CDD" id="cd11069">
    <property type="entry name" value="CYP_FUM15-like"/>
    <property type="match status" value="1"/>
</dbReference>
<dbReference type="GO" id="GO:0004497">
    <property type="term" value="F:monooxygenase activity"/>
    <property type="evidence" value="ECO:0007669"/>
    <property type="project" value="UniProtKB-KW"/>
</dbReference>
<evidence type="ECO:0000256" key="8">
    <source>
        <dbReference type="ARBA" id="ARBA00022989"/>
    </source>
</evidence>
<evidence type="ECO:0000256" key="1">
    <source>
        <dbReference type="ARBA" id="ARBA00001971"/>
    </source>
</evidence>
<comment type="pathway">
    <text evidence="3">Secondary metabolite biosynthesis; terpenoid biosynthesis.</text>
</comment>
<dbReference type="InterPro" id="IPR001128">
    <property type="entry name" value="Cyt_P450"/>
</dbReference>
<dbReference type="PANTHER" id="PTHR24305">
    <property type="entry name" value="CYTOCHROME P450"/>
    <property type="match status" value="1"/>
</dbReference>
<dbReference type="InterPro" id="IPR002401">
    <property type="entry name" value="Cyt_P450_E_grp-I"/>
</dbReference>
<evidence type="ECO:0000256" key="4">
    <source>
        <dbReference type="ARBA" id="ARBA00010617"/>
    </source>
</evidence>
<keyword evidence="5 13" id="KW-0349">Heme</keyword>
<dbReference type="Gene3D" id="1.10.630.10">
    <property type="entry name" value="Cytochrome P450"/>
    <property type="match status" value="1"/>
</dbReference>
<dbReference type="SUPFAM" id="SSF48264">
    <property type="entry name" value="Cytochrome P450"/>
    <property type="match status" value="1"/>
</dbReference>
<dbReference type="GO" id="GO:0016705">
    <property type="term" value="F:oxidoreductase activity, acting on paired donors, with incorporation or reduction of molecular oxygen"/>
    <property type="evidence" value="ECO:0007669"/>
    <property type="project" value="InterPro"/>
</dbReference>
<evidence type="ECO:0000313" key="14">
    <source>
        <dbReference type="EMBL" id="CAA7268814.1"/>
    </source>
</evidence>
<comment type="similarity">
    <text evidence="4">Belongs to the cytochrome P450 family.</text>
</comment>
<keyword evidence="7 13" id="KW-0479">Metal-binding</keyword>
<name>A0A8S0VZL1_CYCAE</name>
<keyword evidence="8" id="KW-1133">Transmembrane helix</keyword>
<dbReference type="PRINTS" id="PR00463">
    <property type="entry name" value="EP450I"/>
</dbReference>
<dbReference type="PRINTS" id="PR00385">
    <property type="entry name" value="P450"/>
</dbReference>